<evidence type="ECO:0000313" key="1">
    <source>
        <dbReference type="EMBL" id="EMJ5134691.1"/>
    </source>
</evidence>
<dbReference type="InterPro" id="IPR051471">
    <property type="entry name" value="Bacterial_PTS_sugar_comp"/>
</dbReference>
<dbReference type="PANTHER" id="PTHR33799:SF1">
    <property type="entry name" value="PTS SYSTEM MANNOSE-SPECIFIC EIIAB COMPONENT-RELATED"/>
    <property type="match status" value="1"/>
</dbReference>
<protein>
    <submittedName>
        <fullName evidence="1">PTS fructose transporter subunit IIA</fullName>
    </submittedName>
</protein>
<dbReference type="RefSeq" id="WP_140180377.1">
    <property type="nucleotide sequence ID" value="NZ_CANMXG010000006.1"/>
</dbReference>
<proteinExistence type="predicted"/>
<dbReference type="GeneID" id="92280296"/>
<organism evidence="1">
    <name type="scientific">Providencia stuartii</name>
    <dbReference type="NCBI Taxonomy" id="588"/>
    <lineage>
        <taxon>Bacteria</taxon>
        <taxon>Pseudomonadati</taxon>
        <taxon>Pseudomonadota</taxon>
        <taxon>Gammaproteobacteria</taxon>
        <taxon>Enterobacterales</taxon>
        <taxon>Morganellaceae</taxon>
        <taxon>Providencia</taxon>
    </lineage>
</organism>
<dbReference type="GO" id="GO:0009401">
    <property type="term" value="P:phosphoenolpyruvate-dependent sugar phosphotransferase system"/>
    <property type="evidence" value="ECO:0007669"/>
    <property type="project" value="InterPro"/>
</dbReference>
<accession>A0AAI9GH87</accession>
<dbReference type="GO" id="GO:0016020">
    <property type="term" value="C:membrane"/>
    <property type="evidence" value="ECO:0007669"/>
    <property type="project" value="InterPro"/>
</dbReference>
<dbReference type="AlphaFoldDB" id="A0AAI9GH87"/>
<comment type="caution">
    <text evidence="1">The sequence shown here is derived from an EMBL/GenBank/DDBJ whole genome shotgun (WGS) entry which is preliminary data.</text>
</comment>
<reference evidence="1" key="1">
    <citation type="submission" date="2024-02" db="EMBL/GenBank/DDBJ databases">
        <authorList>
            <consortium name="Clinical and Environmental Microbiology Branch: Whole genome sequencing antimicrobial resistance pathogens in the healthcare setting"/>
        </authorList>
    </citation>
    <scope>NUCLEOTIDE SEQUENCE</scope>
    <source>
        <strain evidence="1">2021GO-0154</strain>
    </source>
</reference>
<name>A0AAI9GH87_PROST</name>
<dbReference type="InterPro" id="IPR036662">
    <property type="entry name" value="PTS_EIIA_man-typ_sf"/>
</dbReference>
<dbReference type="PANTHER" id="PTHR33799">
    <property type="entry name" value="PTS PERMEASE-RELATED-RELATED"/>
    <property type="match status" value="1"/>
</dbReference>
<gene>
    <name evidence="1" type="ORF">RG298_002431</name>
</gene>
<dbReference type="InterPro" id="IPR004701">
    <property type="entry name" value="PTS_EIIA_man-typ"/>
</dbReference>
<dbReference type="EMBL" id="ABMABF030000007">
    <property type="protein sequence ID" value="EMJ5134691.1"/>
    <property type="molecule type" value="Genomic_DNA"/>
</dbReference>
<sequence length="145" mass="16518">MTSILLISHEGYASGTKKAVELILGEQDNVDYHELTGEKGIEIFKDELNIKINQLIKDKNNLIIVSDLKNGTPYNCALSIIASNDLWDYTHLFTGMNLNLILEIIMADEEVLKEESQKQILLTAKEGLFQMNKKTWDKQCSEQEE</sequence>
<dbReference type="PROSITE" id="PS51096">
    <property type="entry name" value="PTS_EIIA_TYPE_4"/>
    <property type="match status" value="1"/>
</dbReference>
<dbReference type="SUPFAM" id="SSF53062">
    <property type="entry name" value="PTS system fructose IIA component-like"/>
    <property type="match status" value="1"/>
</dbReference>
<dbReference type="Gene3D" id="3.40.50.510">
    <property type="entry name" value="Phosphotransferase system, mannose-type IIA component"/>
    <property type="match status" value="1"/>
</dbReference>
<dbReference type="Pfam" id="PF03610">
    <property type="entry name" value="EIIA-man"/>
    <property type="match status" value="1"/>
</dbReference>